<keyword evidence="4" id="KW-1185">Reference proteome</keyword>
<comment type="caution">
    <text evidence="3">The sequence shown here is derived from an EMBL/GenBank/DDBJ whole genome shotgun (WGS) entry which is preliminary data.</text>
</comment>
<organism evidence="3 4">
    <name type="scientific">Araneus ventricosus</name>
    <name type="common">Orbweaver spider</name>
    <name type="synonym">Epeira ventricosa</name>
    <dbReference type="NCBI Taxonomy" id="182803"/>
    <lineage>
        <taxon>Eukaryota</taxon>
        <taxon>Metazoa</taxon>
        <taxon>Ecdysozoa</taxon>
        <taxon>Arthropoda</taxon>
        <taxon>Chelicerata</taxon>
        <taxon>Arachnida</taxon>
        <taxon>Araneae</taxon>
        <taxon>Araneomorphae</taxon>
        <taxon>Entelegynae</taxon>
        <taxon>Araneoidea</taxon>
        <taxon>Araneidae</taxon>
        <taxon>Araneus</taxon>
    </lineage>
</organism>
<dbReference type="AlphaFoldDB" id="A0A4Y2UEH9"/>
<evidence type="ECO:0000313" key="4">
    <source>
        <dbReference type="Proteomes" id="UP000499080"/>
    </source>
</evidence>
<name>A0A4Y2UEH9_ARAVE</name>
<evidence type="ECO:0000313" key="2">
    <source>
        <dbReference type="EMBL" id="GBO11414.1"/>
    </source>
</evidence>
<reference evidence="3 4" key="1">
    <citation type="journal article" date="2019" name="Sci. Rep.">
        <title>Orb-weaving spider Araneus ventricosus genome elucidates the spidroin gene catalogue.</title>
        <authorList>
            <person name="Kono N."/>
            <person name="Nakamura H."/>
            <person name="Ohtoshi R."/>
            <person name="Moran D.A.P."/>
            <person name="Shinohara A."/>
            <person name="Yoshida Y."/>
            <person name="Fujiwara M."/>
            <person name="Mori M."/>
            <person name="Tomita M."/>
            <person name="Arakawa K."/>
        </authorList>
    </citation>
    <scope>NUCLEOTIDE SEQUENCE [LARGE SCALE GENOMIC DNA]</scope>
</reference>
<evidence type="ECO:0000256" key="1">
    <source>
        <dbReference type="SAM" id="MobiDB-lite"/>
    </source>
</evidence>
<gene>
    <name evidence="3" type="ORF">AVEN_121497_1</name>
    <name evidence="2" type="ORF">AVEN_128937_1</name>
</gene>
<feature type="region of interest" description="Disordered" evidence="1">
    <location>
        <begin position="53"/>
        <end position="84"/>
    </location>
</feature>
<proteinExistence type="predicted"/>
<protein>
    <submittedName>
        <fullName evidence="3">Uncharacterized protein</fullName>
    </submittedName>
</protein>
<dbReference type="Proteomes" id="UP000499080">
    <property type="component" value="Unassembled WGS sequence"/>
</dbReference>
<accession>A0A4Y2UEH9</accession>
<dbReference type="EMBL" id="BGPR01036301">
    <property type="protein sequence ID" value="GBO11445.1"/>
    <property type="molecule type" value="Genomic_DNA"/>
</dbReference>
<sequence length="91" mass="9763">MNDRLENKKGVEVDAKRIRLVPGGCCGGGRQQANELDSCRGCVECNGINELRSRKGLSKGPSWPSGKASASEPEAPCSDLNSTENLLCRWA</sequence>
<evidence type="ECO:0000313" key="3">
    <source>
        <dbReference type="EMBL" id="GBO11445.1"/>
    </source>
</evidence>
<dbReference type="EMBL" id="BGPR01036279">
    <property type="protein sequence ID" value="GBO11414.1"/>
    <property type="molecule type" value="Genomic_DNA"/>
</dbReference>